<comment type="caution">
    <text evidence="1">The sequence shown here is derived from an EMBL/GenBank/DDBJ whole genome shotgun (WGS) entry which is preliminary data.</text>
</comment>
<dbReference type="Proteomes" id="UP000198211">
    <property type="component" value="Unassembled WGS sequence"/>
</dbReference>
<sequence length="317" mass="35799">MPAPVDVRFKISETKSVNDYTNQASLTKPDYVHCEAVATEIFRVKHEHPNAEIDVMAGDVASSVYLFTGRIEKENVIVIELSEKRSWLDRVTWVLRNRGAISHVHGSQYNAVNPAGFFNHHWVDDHTNVTANIAILGAEAINDEKFTPWKTHQRVLGLEFDSVAETISIPASNISKARNIVASAYFDRSLTRKNYRSLMGSLRHAFALVGISSSGYGNLHRFQTISVTEGMKQVLPWWWLVFHDPQLNRVSLEYFNSLPLPNVVVEVDASNLTYAPWTFPSFSPVETALISYFKSVSSNGFDINFRELLSFTFAVNE</sequence>
<keyword evidence="2" id="KW-1185">Reference proteome</keyword>
<gene>
    <name evidence="1" type="ORF">PHMEG_0002368</name>
</gene>
<proteinExistence type="predicted"/>
<organism evidence="1 2">
    <name type="scientific">Phytophthora megakarya</name>
    <dbReference type="NCBI Taxonomy" id="4795"/>
    <lineage>
        <taxon>Eukaryota</taxon>
        <taxon>Sar</taxon>
        <taxon>Stramenopiles</taxon>
        <taxon>Oomycota</taxon>
        <taxon>Peronosporomycetes</taxon>
        <taxon>Peronosporales</taxon>
        <taxon>Peronosporaceae</taxon>
        <taxon>Phytophthora</taxon>
    </lineage>
</organism>
<dbReference type="EMBL" id="NBNE01000104">
    <property type="protein sequence ID" value="OWZ22849.1"/>
    <property type="molecule type" value="Genomic_DNA"/>
</dbReference>
<dbReference type="OrthoDB" id="126027at2759"/>
<name>A0A225X0U3_9STRA</name>
<protein>
    <submittedName>
        <fullName evidence="1">Uncharacterized protein</fullName>
    </submittedName>
</protein>
<evidence type="ECO:0000313" key="2">
    <source>
        <dbReference type="Proteomes" id="UP000198211"/>
    </source>
</evidence>
<evidence type="ECO:0000313" key="1">
    <source>
        <dbReference type="EMBL" id="OWZ22849.1"/>
    </source>
</evidence>
<reference evidence="2" key="1">
    <citation type="submission" date="2017-03" db="EMBL/GenBank/DDBJ databases">
        <title>Phytopthora megakarya and P. palmivora, two closely related causual agents of cacao black pod achieved similar genome size and gene model numbers by different mechanisms.</title>
        <authorList>
            <person name="Ali S."/>
            <person name="Shao J."/>
            <person name="Larry D.J."/>
            <person name="Kronmiller B."/>
            <person name="Shen D."/>
            <person name="Strem M.D."/>
            <person name="Melnick R.L."/>
            <person name="Guiltinan M.J."/>
            <person name="Tyler B.M."/>
            <person name="Meinhardt L.W."/>
            <person name="Bailey B.A."/>
        </authorList>
    </citation>
    <scope>NUCLEOTIDE SEQUENCE [LARGE SCALE GENOMIC DNA]</scope>
    <source>
        <strain evidence="2">zdho120</strain>
    </source>
</reference>
<accession>A0A225X0U3</accession>
<dbReference type="AlphaFoldDB" id="A0A225X0U3"/>